<evidence type="ECO:0008006" key="3">
    <source>
        <dbReference type="Google" id="ProtNLM"/>
    </source>
</evidence>
<organism evidence="1 2">
    <name type="scientific">Dendrobium nobile</name>
    <name type="common">Orchid</name>
    <dbReference type="NCBI Taxonomy" id="94219"/>
    <lineage>
        <taxon>Eukaryota</taxon>
        <taxon>Viridiplantae</taxon>
        <taxon>Streptophyta</taxon>
        <taxon>Embryophyta</taxon>
        <taxon>Tracheophyta</taxon>
        <taxon>Spermatophyta</taxon>
        <taxon>Magnoliopsida</taxon>
        <taxon>Liliopsida</taxon>
        <taxon>Asparagales</taxon>
        <taxon>Orchidaceae</taxon>
        <taxon>Epidendroideae</taxon>
        <taxon>Malaxideae</taxon>
        <taxon>Dendrobiinae</taxon>
        <taxon>Dendrobium</taxon>
    </lineage>
</organism>
<keyword evidence="2" id="KW-1185">Reference proteome</keyword>
<dbReference type="GO" id="GO:0005634">
    <property type="term" value="C:nucleus"/>
    <property type="evidence" value="ECO:0007669"/>
    <property type="project" value="InterPro"/>
</dbReference>
<comment type="caution">
    <text evidence="1">The sequence shown here is derived from an EMBL/GenBank/DDBJ whole genome shotgun (WGS) entry which is preliminary data.</text>
</comment>
<evidence type="ECO:0000313" key="2">
    <source>
        <dbReference type="Proteomes" id="UP000829196"/>
    </source>
</evidence>
<accession>A0A8T3B2Y1</accession>
<dbReference type="PANTHER" id="PTHR37243:SF2">
    <property type="entry name" value="NEGATIVE REGULATOR OF SYSTEMIC ACQUIRED RESISTANCE SNI1"/>
    <property type="match status" value="1"/>
</dbReference>
<dbReference type="GO" id="GO:0030915">
    <property type="term" value="C:Smc5-Smc6 complex"/>
    <property type="evidence" value="ECO:0007669"/>
    <property type="project" value="InterPro"/>
</dbReference>
<gene>
    <name evidence="1" type="ORF">KFK09_014747</name>
</gene>
<dbReference type="GO" id="GO:0045892">
    <property type="term" value="P:negative regulation of DNA-templated transcription"/>
    <property type="evidence" value="ECO:0007669"/>
    <property type="project" value="InterPro"/>
</dbReference>
<reference evidence="1" key="1">
    <citation type="journal article" date="2022" name="Front. Genet.">
        <title>Chromosome-Scale Assembly of the Dendrobium nobile Genome Provides Insights Into the Molecular Mechanism of the Biosynthesis of the Medicinal Active Ingredient of Dendrobium.</title>
        <authorList>
            <person name="Xu Q."/>
            <person name="Niu S.-C."/>
            <person name="Li K.-L."/>
            <person name="Zheng P.-J."/>
            <person name="Zhang X.-J."/>
            <person name="Jia Y."/>
            <person name="Liu Y."/>
            <person name="Niu Y.-X."/>
            <person name="Yu L.-H."/>
            <person name="Chen D.-F."/>
            <person name="Zhang G.-Q."/>
        </authorList>
    </citation>
    <scope>NUCLEOTIDE SEQUENCE</scope>
    <source>
        <tissue evidence="1">Leaf</tissue>
    </source>
</reference>
<proteinExistence type="predicted"/>
<dbReference type="GO" id="GO:0000976">
    <property type="term" value="F:transcription cis-regulatory region binding"/>
    <property type="evidence" value="ECO:0007669"/>
    <property type="project" value="TreeGrafter"/>
</dbReference>
<protein>
    <recommendedName>
        <fullName evidence="3">Negative regulator of systemic acquired resistance SNI1</fullName>
    </recommendedName>
</protein>
<dbReference type="EMBL" id="JAGYWB010000011">
    <property type="protein sequence ID" value="KAI0503804.1"/>
    <property type="molecule type" value="Genomic_DNA"/>
</dbReference>
<dbReference type="OrthoDB" id="1885692at2759"/>
<dbReference type="PANTHER" id="PTHR37243">
    <property type="entry name" value="NEGATIVE REGULATOR OF SYSTEMIC ACQUIRED RESISTANCE SNI1"/>
    <property type="match status" value="1"/>
</dbReference>
<dbReference type="GO" id="GO:0006974">
    <property type="term" value="P:DNA damage response"/>
    <property type="evidence" value="ECO:0007669"/>
    <property type="project" value="InterPro"/>
</dbReference>
<evidence type="ECO:0000313" key="1">
    <source>
        <dbReference type="EMBL" id="KAI0503804.1"/>
    </source>
</evidence>
<dbReference type="GO" id="GO:0010113">
    <property type="term" value="P:negative regulation of systemic acquired resistance"/>
    <property type="evidence" value="ECO:0007669"/>
    <property type="project" value="TreeGrafter"/>
</dbReference>
<dbReference type="AlphaFoldDB" id="A0A8T3B2Y1"/>
<name>A0A8T3B2Y1_DENNO</name>
<dbReference type="InterPro" id="IPR034561">
    <property type="entry name" value="SNI1"/>
</dbReference>
<dbReference type="Proteomes" id="UP000829196">
    <property type="component" value="Unassembled WGS sequence"/>
</dbReference>
<sequence>MDDPRTNSQRLEGNTLAILDFSGIREARDIHDDRLSFLEAVRAVSLASISPSPPTWKMFDAILQILRDGLSLELAVASFQLLTDLDKRYPRVYVRESDNLGTNSGGAGELVVNKEAWSPFTVRSGNSHFEASGICRDSKSLLDSVSFSFLVEEIAVGRHSAIKTVQNMLLFQYLVRALEADFLPRHTVYKETLNWVFLRESLLSQLVASRKMNYKSLVHNCMSVVSTRFFHEAKICHTDLKDQESISGDLPQSCNVGLPFAFPEIQRKACDAVQKILILIMELDVIRKEAEKLGLTSRSDSFRATILDTILDELTYNKDQLSPFLEVFEDPKWKLEIILLYFGKYYSRPSTRTRRSNSSPNDETFQGILNCFSNPTTTGGILRKMASEVACLLLAQAFKCYLSLQRDQKNAAFVTEKIGGSTLPEICNSLVTAFKNLRKLDHDLELTSFEKQALTTAAALASMKS</sequence>